<organism evidence="1 2">
    <name type="scientific">Clostridium paridis</name>
    <dbReference type="NCBI Taxonomy" id="2803863"/>
    <lineage>
        <taxon>Bacteria</taxon>
        <taxon>Bacillati</taxon>
        <taxon>Bacillota</taxon>
        <taxon>Clostridia</taxon>
        <taxon>Eubacteriales</taxon>
        <taxon>Clostridiaceae</taxon>
        <taxon>Clostridium</taxon>
    </lineage>
</organism>
<gene>
    <name evidence="1" type="ORF">JK634_07445</name>
</gene>
<keyword evidence="2" id="KW-1185">Reference proteome</keyword>
<reference evidence="1" key="1">
    <citation type="submission" date="2021-01" db="EMBL/GenBank/DDBJ databases">
        <title>Genome public.</title>
        <authorList>
            <person name="Liu C."/>
            <person name="Sun Q."/>
        </authorList>
    </citation>
    <scope>NUCLEOTIDE SEQUENCE</scope>
    <source>
        <strain evidence="1">YIM B02565</strain>
    </source>
</reference>
<sequence>MKKKKSFILMLVFLLITPIGLSFGTYKAKAATQFNVTNSYPVNNSGKVPISGFIAFQFNSTVNIDSTKDLLGDCTIRNYIVDKETTDNVLMIYYNNLNYNSNSNM</sequence>
<dbReference type="RefSeq" id="WP_202767016.1">
    <property type="nucleotide sequence ID" value="NZ_JAESWA010000020.1"/>
</dbReference>
<comment type="caution">
    <text evidence="1">The sequence shown here is derived from an EMBL/GenBank/DDBJ whole genome shotgun (WGS) entry which is preliminary data.</text>
</comment>
<dbReference type="Proteomes" id="UP000623681">
    <property type="component" value="Unassembled WGS sequence"/>
</dbReference>
<dbReference type="AlphaFoldDB" id="A0A937K4V6"/>
<name>A0A937K4V6_9CLOT</name>
<protein>
    <submittedName>
        <fullName evidence="1">Uncharacterized protein</fullName>
    </submittedName>
</protein>
<accession>A0A937K4V6</accession>
<evidence type="ECO:0000313" key="1">
    <source>
        <dbReference type="EMBL" id="MBL4931635.1"/>
    </source>
</evidence>
<dbReference type="EMBL" id="JAESWA010000020">
    <property type="protein sequence ID" value="MBL4931635.1"/>
    <property type="molecule type" value="Genomic_DNA"/>
</dbReference>
<proteinExistence type="predicted"/>
<evidence type="ECO:0000313" key="2">
    <source>
        <dbReference type="Proteomes" id="UP000623681"/>
    </source>
</evidence>